<dbReference type="FunFam" id="1.10.220.150:FF:000001">
    <property type="entry name" value="Arf-GAP with GTPase, ANK repeat and PH domain-containing protein 1"/>
    <property type="match status" value="1"/>
</dbReference>
<evidence type="ECO:0000313" key="13">
    <source>
        <dbReference type="Ensembl" id="ENSOKIP00005096496.1"/>
    </source>
</evidence>
<feature type="region of interest" description="Disordered" evidence="10">
    <location>
        <begin position="246"/>
        <end position="283"/>
    </location>
</feature>
<evidence type="ECO:0000256" key="8">
    <source>
        <dbReference type="PROSITE-ProRule" id="PRU00023"/>
    </source>
</evidence>
<dbReference type="PROSITE" id="PS50297">
    <property type="entry name" value="ANK_REP_REGION"/>
    <property type="match status" value="1"/>
</dbReference>
<feature type="domain" description="Arf-GAP" evidence="12">
    <location>
        <begin position="498"/>
        <end position="618"/>
    </location>
</feature>
<dbReference type="InterPro" id="IPR036770">
    <property type="entry name" value="Ankyrin_rpt-contain_sf"/>
</dbReference>
<keyword evidence="14" id="KW-1185">Reference proteome</keyword>
<dbReference type="InterPro" id="IPR051282">
    <property type="entry name" value="Arf-GAP_GTPase_ANK_PH"/>
</dbReference>
<evidence type="ECO:0000256" key="2">
    <source>
        <dbReference type="ARBA" id="ARBA00022468"/>
    </source>
</evidence>
<organism evidence="13 14">
    <name type="scientific">Oncorhynchus kisutch</name>
    <name type="common">Coho salmon</name>
    <name type="synonym">Salmo kisutch</name>
    <dbReference type="NCBI Taxonomy" id="8019"/>
    <lineage>
        <taxon>Eukaryota</taxon>
        <taxon>Metazoa</taxon>
        <taxon>Chordata</taxon>
        <taxon>Craniata</taxon>
        <taxon>Vertebrata</taxon>
        <taxon>Euteleostomi</taxon>
        <taxon>Actinopterygii</taxon>
        <taxon>Neopterygii</taxon>
        <taxon>Teleostei</taxon>
        <taxon>Protacanthopterygii</taxon>
        <taxon>Salmoniformes</taxon>
        <taxon>Salmonidae</taxon>
        <taxon>Salmoninae</taxon>
        <taxon>Oncorhynchus</taxon>
    </lineage>
</organism>
<reference evidence="13" key="1">
    <citation type="submission" date="2025-08" db="UniProtKB">
        <authorList>
            <consortium name="Ensembl"/>
        </authorList>
    </citation>
    <scope>IDENTIFICATION</scope>
</reference>
<dbReference type="InterPro" id="IPR002110">
    <property type="entry name" value="Ankyrin_rpt"/>
</dbReference>
<comment type="similarity">
    <text evidence="1">Belongs to the centaurin gamma-like family.</text>
</comment>
<dbReference type="SMART" id="SM00174">
    <property type="entry name" value="RHO"/>
    <property type="match status" value="1"/>
</dbReference>
<dbReference type="Ensembl" id="ENSOKIT00005103305.1">
    <property type="protein sequence ID" value="ENSOKIP00005096496.1"/>
    <property type="gene ID" value="ENSOKIG00005041804.1"/>
</dbReference>
<dbReference type="PROSITE" id="PS50115">
    <property type="entry name" value="ARFGAP"/>
    <property type="match status" value="1"/>
</dbReference>
<dbReference type="SMART" id="SM00173">
    <property type="entry name" value="RAS"/>
    <property type="match status" value="1"/>
</dbReference>
<feature type="compositionally biased region" description="Low complexity" evidence="10">
    <location>
        <begin position="246"/>
        <end position="264"/>
    </location>
</feature>
<dbReference type="CDD" id="cd01250">
    <property type="entry name" value="PH_AGAP"/>
    <property type="match status" value="1"/>
</dbReference>
<evidence type="ECO:0000256" key="7">
    <source>
        <dbReference type="ARBA" id="ARBA00023043"/>
    </source>
</evidence>
<feature type="compositionally biased region" description="Basic residues" evidence="10">
    <location>
        <begin position="417"/>
        <end position="426"/>
    </location>
</feature>
<dbReference type="SMART" id="SM00175">
    <property type="entry name" value="RAB"/>
    <property type="match status" value="1"/>
</dbReference>
<keyword evidence="2" id="KW-0343">GTPase activation</keyword>
<protein>
    <submittedName>
        <fullName evidence="13">ArfGAP with GTPase domain, ankyrin repeat and PH domain 2</fullName>
    </submittedName>
</protein>
<dbReference type="Gene3D" id="2.30.29.30">
    <property type="entry name" value="Pleckstrin-homology domain (PH domain)/Phosphotyrosine-binding domain (PTB)"/>
    <property type="match status" value="2"/>
</dbReference>
<dbReference type="CDD" id="cd04103">
    <property type="entry name" value="Centaurin_gamma"/>
    <property type="match status" value="1"/>
</dbReference>
<dbReference type="PROSITE" id="PS51419">
    <property type="entry name" value="RAB"/>
    <property type="match status" value="1"/>
</dbReference>
<dbReference type="Pfam" id="PF01412">
    <property type="entry name" value="ArfGap"/>
    <property type="match status" value="1"/>
</dbReference>
<dbReference type="SUPFAM" id="SSF52540">
    <property type="entry name" value="P-loop containing nucleoside triphosphate hydrolases"/>
    <property type="match status" value="1"/>
</dbReference>
<keyword evidence="4" id="KW-0547">Nucleotide-binding</keyword>
<dbReference type="SUPFAM" id="SSF48403">
    <property type="entry name" value="Ankyrin repeat"/>
    <property type="match status" value="1"/>
</dbReference>
<evidence type="ECO:0000256" key="4">
    <source>
        <dbReference type="ARBA" id="ARBA00022741"/>
    </source>
</evidence>
<reference evidence="13" key="2">
    <citation type="submission" date="2025-09" db="UniProtKB">
        <authorList>
            <consortium name="Ensembl"/>
        </authorList>
    </citation>
    <scope>IDENTIFICATION</scope>
</reference>
<dbReference type="SMART" id="SM00233">
    <property type="entry name" value="PH"/>
    <property type="match status" value="1"/>
</dbReference>
<feature type="compositionally biased region" description="Basic and acidic residues" evidence="10">
    <location>
        <begin position="270"/>
        <end position="280"/>
    </location>
</feature>
<dbReference type="SMART" id="SM00105">
    <property type="entry name" value="ArfGap"/>
    <property type="match status" value="1"/>
</dbReference>
<evidence type="ECO:0000256" key="5">
    <source>
        <dbReference type="ARBA" id="ARBA00022771"/>
    </source>
</evidence>
<dbReference type="GO" id="GO:0005096">
    <property type="term" value="F:GTPase activator activity"/>
    <property type="evidence" value="ECO:0007669"/>
    <property type="project" value="UniProtKB-KW"/>
</dbReference>
<dbReference type="CDD" id="cd08836">
    <property type="entry name" value="ArfGap_AGAP"/>
    <property type="match status" value="1"/>
</dbReference>
<dbReference type="InterPro" id="IPR037278">
    <property type="entry name" value="ARFGAP/RecO"/>
</dbReference>
<dbReference type="Proteomes" id="UP000694557">
    <property type="component" value="Unassembled WGS sequence"/>
</dbReference>
<dbReference type="Gene3D" id="3.40.50.300">
    <property type="entry name" value="P-loop containing nucleotide triphosphate hydrolases"/>
    <property type="match status" value="1"/>
</dbReference>
<feature type="domain" description="PH" evidence="11">
    <location>
        <begin position="288"/>
        <end position="477"/>
    </location>
</feature>
<dbReference type="SUPFAM" id="SSF50729">
    <property type="entry name" value="PH domain-like"/>
    <property type="match status" value="1"/>
</dbReference>
<dbReference type="FunFam" id="1.25.40.20:FF:000298">
    <property type="entry name" value="ArfGAP with GTPase domain, ankyrin repeat and PH domain 2"/>
    <property type="match status" value="1"/>
</dbReference>
<dbReference type="PANTHER" id="PTHR45819:SF3">
    <property type="entry name" value="ARF-GAP WITH GTPASE, ANK REPEAT AND PH DOMAIN-CONTAINING PROTEIN 2"/>
    <property type="match status" value="1"/>
</dbReference>
<evidence type="ECO:0000256" key="1">
    <source>
        <dbReference type="ARBA" id="ARBA00005430"/>
    </source>
</evidence>
<dbReference type="InterPro" id="IPR027417">
    <property type="entry name" value="P-loop_NTPase"/>
</dbReference>
<feature type="repeat" description="ANK" evidence="8">
    <location>
        <begin position="669"/>
        <end position="701"/>
    </location>
</feature>
<dbReference type="InterPro" id="IPR001849">
    <property type="entry name" value="PH_domain"/>
</dbReference>
<dbReference type="Pfam" id="PF00071">
    <property type="entry name" value="Ras"/>
    <property type="match status" value="1"/>
</dbReference>
<dbReference type="GeneTree" id="ENSGT00940000158956"/>
<dbReference type="InterPro" id="IPR001164">
    <property type="entry name" value="ArfGAP_dom"/>
</dbReference>
<evidence type="ECO:0000256" key="10">
    <source>
        <dbReference type="SAM" id="MobiDB-lite"/>
    </source>
</evidence>
<dbReference type="Gene3D" id="1.10.220.150">
    <property type="entry name" value="Arf GTPase activating protein"/>
    <property type="match status" value="1"/>
</dbReference>
<keyword evidence="6" id="KW-0862">Zinc</keyword>
<sequence>MNSSNKLSQSSAIRAEVKRHESVQNTINKLFKQFERVGDQQLRSGLKVYLHSIQAACANSQEWTLSRSIPELRVGVLGSLRSGRSALINRYITGSYLPLEKIEGGRYKKEVLVDGQSHLLLIREEAVTPDAQFSNWVDAVVLVFSLENEASFQDVYQLYSQLNTHRSRADIPLVVVGTQDKISSTNPRVIEDMRARQLCVDVRHCVFYETCATYGLNVDRVFQEAAQKIVAQKKQSAFLASCKSLPNSPSHSGGSTSGSASFPGQNRRGSGSEKNVDPKGDVGSGRAIAIKQSILSKRSGSSLNKEWKKKYVTLSNNGSLVYHPSHNDYIQNSHAKEIDLLRVTVKVPGKRPPRAVPPYGPSPGLNGVAKDAAPTESASASLSPPSLVPVEEQPDAIEGATSPPFGKDGQSSPMMDKRKKTRKKSMNQKGDTAIGQAEDEENTGFIIVSSTGQTWHFEAQSLEDRDAWVTAIESQILASLQSCESLRNKARRSSQSEAVAIQAIRNAKGNSFCVDCEAPNPTWASLNLGALICIECSGIHRNLGTHLSRVRSLDLDDWPRELTQVLTAIGNHLANSIWECHTQGRHKPTPNATREERESWIRAKYEQRVFVAPLPAPSPTGPGDTAMSVCLLSAVTERDLPRLLLLLAHSNKEQINTALANGGTPSQPQPHTSLHAACQLGDVVMTQLLVWYGSDVKARDPQGRTAMTMARKTGSKECADILLQHGCPNEVSPN</sequence>
<feature type="compositionally biased region" description="Low complexity" evidence="10">
    <location>
        <begin position="372"/>
        <end position="391"/>
    </location>
</feature>
<dbReference type="AlphaFoldDB" id="A0A8C7N254"/>
<dbReference type="GO" id="GO:0005634">
    <property type="term" value="C:nucleus"/>
    <property type="evidence" value="ECO:0007669"/>
    <property type="project" value="TreeGrafter"/>
</dbReference>
<dbReference type="InterPro" id="IPR001806">
    <property type="entry name" value="Small_GTPase"/>
</dbReference>
<dbReference type="GO" id="GO:0043524">
    <property type="term" value="P:negative regulation of neuron apoptotic process"/>
    <property type="evidence" value="ECO:0007669"/>
    <property type="project" value="TreeGrafter"/>
</dbReference>
<dbReference type="InterPro" id="IPR038508">
    <property type="entry name" value="ArfGAP_dom_sf"/>
</dbReference>
<dbReference type="PROSITE" id="PS51421">
    <property type="entry name" value="RAS"/>
    <property type="match status" value="1"/>
</dbReference>
<keyword evidence="5 9" id="KW-0863">Zinc-finger</keyword>
<evidence type="ECO:0000259" key="12">
    <source>
        <dbReference type="PROSITE" id="PS50115"/>
    </source>
</evidence>
<evidence type="ECO:0000259" key="11">
    <source>
        <dbReference type="PROSITE" id="PS50003"/>
    </source>
</evidence>
<dbReference type="PANTHER" id="PTHR45819">
    <property type="entry name" value="CENTAURIN-GAMMA-1A"/>
    <property type="match status" value="1"/>
</dbReference>
<dbReference type="SUPFAM" id="SSF57863">
    <property type="entry name" value="ArfGap/RecO-like zinc finger"/>
    <property type="match status" value="1"/>
</dbReference>
<keyword evidence="3" id="KW-0479">Metal-binding</keyword>
<name>A0A8C7N254_ONCKI</name>
<dbReference type="PRINTS" id="PR00405">
    <property type="entry name" value="REVINTRACTNG"/>
</dbReference>
<dbReference type="GO" id="GO:0008270">
    <property type="term" value="F:zinc ion binding"/>
    <property type="evidence" value="ECO:0007669"/>
    <property type="project" value="UniProtKB-KW"/>
</dbReference>
<evidence type="ECO:0000313" key="14">
    <source>
        <dbReference type="Proteomes" id="UP000694557"/>
    </source>
</evidence>
<dbReference type="InterPro" id="IPR011993">
    <property type="entry name" value="PH-like_dom_sf"/>
</dbReference>
<proteinExistence type="inferred from homology"/>
<dbReference type="PROSITE" id="PS50003">
    <property type="entry name" value="PH_DOMAIN"/>
    <property type="match status" value="1"/>
</dbReference>
<dbReference type="FunFam" id="3.40.50.300:FF:000545">
    <property type="entry name" value="arf-GAP with GTPase, ANK repeat and PH domain-containing protein 2"/>
    <property type="match status" value="1"/>
</dbReference>
<gene>
    <name evidence="13" type="primary">AGAP2</name>
    <name evidence="13" type="synonym">LOC109908288</name>
</gene>
<evidence type="ECO:0000256" key="6">
    <source>
        <dbReference type="ARBA" id="ARBA00022833"/>
    </source>
</evidence>
<dbReference type="Gene3D" id="1.25.40.20">
    <property type="entry name" value="Ankyrin repeat-containing domain"/>
    <property type="match status" value="1"/>
</dbReference>
<dbReference type="GO" id="GO:0005525">
    <property type="term" value="F:GTP binding"/>
    <property type="evidence" value="ECO:0007669"/>
    <property type="project" value="InterPro"/>
</dbReference>
<feature type="region of interest" description="Disordered" evidence="10">
    <location>
        <begin position="349"/>
        <end position="437"/>
    </location>
</feature>
<dbReference type="PROSITE" id="PS50088">
    <property type="entry name" value="ANK_REPEAT"/>
    <property type="match status" value="1"/>
</dbReference>
<accession>A0A8C7N254</accession>
<dbReference type="GO" id="GO:0003924">
    <property type="term" value="F:GTPase activity"/>
    <property type="evidence" value="ECO:0007669"/>
    <property type="project" value="InterPro"/>
</dbReference>
<keyword evidence="7 8" id="KW-0040">ANK repeat</keyword>
<dbReference type="Pfam" id="PF12796">
    <property type="entry name" value="Ank_2"/>
    <property type="match status" value="1"/>
</dbReference>
<evidence type="ECO:0000256" key="3">
    <source>
        <dbReference type="ARBA" id="ARBA00022723"/>
    </source>
</evidence>
<evidence type="ECO:0000256" key="9">
    <source>
        <dbReference type="PROSITE-ProRule" id="PRU00288"/>
    </source>
</evidence>